<protein>
    <submittedName>
        <fullName evidence="1">Uncharacterized protein</fullName>
    </submittedName>
</protein>
<organism evidence="1">
    <name type="scientific">Manihot esculenta</name>
    <name type="common">Cassava</name>
    <name type="synonym">Jatropha manihot</name>
    <dbReference type="NCBI Taxonomy" id="3983"/>
    <lineage>
        <taxon>Eukaryota</taxon>
        <taxon>Viridiplantae</taxon>
        <taxon>Streptophyta</taxon>
        <taxon>Embryophyta</taxon>
        <taxon>Tracheophyta</taxon>
        <taxon>Spermatophyta</taxon>
        <taxon>Magnoliopsida</taxon>
        <taxon>eudicotyledons</taxon>
        <taxon>Gunneridae</taxon>
        <taxon>Pentapetalae</taxon>
        <taxon>rosids</taxon>
        <taxon>fabids</taxon>
        <taxon>Malpighiales</taxon>
        <taxon>Euphorbiaceae</taxon>
        <taxon>Crotonoideae</taxon>
        <taxon>Manihoteae</taxon>
        <taxon>Manihot</taxon>
    </lineage>
</organism>
<reference evidence="1" key="1">
    <citation type="submission" date="2016-02" db="EMBL/GenBank/DDBJ databases">
        <title>WGS assembly of Manihot esculenta.</title>
        <authorList>
            <person name="Bredeson J.V."/>
            <person name="Prochnik S.E."/>
            <person name="Lyons J.B."/>
            <person name="Schmutz J."/>
            <person name="Grimwood J."/>
            <person name="Vrebalov J."/>
            <person name="Bart R.S."/>
            <person name="Amuge T."/>
            <person name="Ferguson M.E."/>
            <person name="Green R."/>
            <person name="Putnam N."/>
            <person name="Stites J."/>
            <person name="Rounsley S."/>
            <person name="Rokhsar D.S."/>
        </authorList>
    </citation>
    <scope>NUCLEOTIDE SEQUENCE [LARGE SCALE GENOMIC DNA]</scope>
    <source>
        <tissue evidence="1">Leaf</tissue>
    </source>
</reference>
<gene>
    <name evidence="1" type="ORF">MANES_S097900</name>
</gene>
<proteinExistence type="predicted"/>
<dbReference type="EMBL" id="KV451200">
    <property type="protein sequence ID" value="OAY21323.1"/>
    <property type="molecule type" value="Genomic_DNA"/>
</dbReference>
<name>A0A199UA36_MANES</name>
<accession>A0A199UA36</accession>
<sequence>MDWSSGFLTTWPIDISRIVFINCQAFTIYDLTGSMQCT</sequence>
<evidence type="ECO:0000313" key="1">
    <source>
        <dbReference type="EMBL" id="OAY21323.1"/>
    </source>
</evidence>
<dbReference type="AlphaFoldDB" id="A0A199UA36"/>